<sequence>MITPLLMALLAVLIAGCTGVPGTGPVVAVGTGPSEPVAPTPAEVDKNLAPDQVVRQFLESSADTSRDVSRTAPFQTARNYLTEAASKSWQPQNNTTQVVVLDAVRVNAPTAGRAAANQAEVDVQGTQLAVLDADNAYRATAPTEYNHSFGLVREQGEWRISNPPNALVLTQSQFDAAFKQRMLYFVSQDGEVLVPDPRWIIPGPSPKDRAAALVDLLLGGASIGLSPAVQNRLDGGRLRGNVELDPQNGDVKVDLTGVQPANQQAQLQLIGQLVDTLAPTEAPGVQISIDGQLLGGRAYTPRDTQSLDAEQIPAVGPSVPADAYYVNSGGHVLSLSSGEAMWGELGHSAQVKAASMSAANGAVAAVVTSGEQQKLTIGRPLQYQPSTTVLTADRLTAPTFDRSGSSVWVVQQTDDKTDVRQLTTTAPFGQQSVTVPDLADLGQVTALERSPDGARVALVADKKLYLGTVVESDAADGAETGRRAVSIVGPTEINPRLTDVGPIAFQSASTLLVGGKQDPSSVFVTLLQVTVDGVVTTPNASSDISDDVTDIAVGNQDIFVCFQGRVWKLDGTLLAGVWEPAGSQAGAQTLGSRPFAPN</sequence>
<comment type="caution">
    <text evidence="5">The sequence shown here is derived from an EMBL/GenBank/DDBJ whole genome shotgun (WGS) entry which is preliminary data.</text>
</comment>
<feature type="domain" description="Lipoprotein LpqB N-terminal" evidence="4">
    <location>
        <begin position="46"/>
        <end position="175"/>
    </location>
</feature>
<organism evidence="5 6">
    <name type="scientific">Nakamurella aerolata</name>
    <dbReference type="NCBI Taxonomy" id="1656892"/>
    <lineage>
        <taxon>Bacteria</taxon>
        <taxon>Bacillati</taxon>
        <taxon>Actinomycetota</taxon>
        <taxon>Actinomycetes</taxon>
        <taxon>Nakamurellales</taxon>
        <taxon>Nakamurellaceae</taxon>
        <taxon>Nakamurella</taxon>
    </lineage>
</organism>
<keyword evidence="1" id="KW-0732">Signal</keyword>
<dbReference type="AlphaFoldDB" id="A0A849AAS0"/>
<evidence type="ECO:0000313" key="5">
    <source>
        <dbReference type="EMBL" id="NNG36676.1"/>
    </source>
</evidence>
<feature type="chain" id="PRO_5032854790" description="Sporulation and spore germination protein" evidence="1">
    <location>
        <begin position="29"/>
        <end position="598"/>
    </location>
</feature>
<dbReference type="Pfam" id="PF25976">
    <property type="entry name" value="LpqB_N"/>
    <property type="match status" value="1"/>
</dbReference>
<accession>A0A849AAS0</accession>
<dbReference type="InterPro" id="IPR059026">
    <property type="entry name" value="LpqB_N"/>
</dbReference>
<dbReference type="RefSeq" id="WP_171200361.1">
    <property type="nucleotide sequence ID" value="NZ_JABEND010000007.1"/>
</dbReference>
<name>A0A849AAS0_9ACTN</name>
<keyword evidence="6" id="KW-1185">Reference proteome</keyword>
<reference evidence="5 6" key="1">
    <citation type="submission" date="2020-05" db="EMBL/GenBank/DDBJ databases">
        <title>Nakamurella sp. DB0629 isolated from air conditioner.</title>
        <authorList>
            <person name="Kim D.H."/>
            <person name="Kim D.-U."/>
        </authorList>
    </citation>
    <scope>NUCLEOTIDE SEQUENCE [LARGE SCALE GENOMIC DNA]</scope>
    <source>
        <strain evidence="5 6">DB0629</strain>
    </source>
</reference>
<feature type="domain" description="GerMN" evidence="2">
    <location>
        <begin position="183"/>
        <end position="293"/>
    </location>
</feature>
<dbReference type="Pfam" id="PF10646">
    <property type="entry name" value="Germane"/>
    <property type="match status" value="1"/>
</dbReference>
<evidence type="ECO:0000313" key="6">
    <source>
        <dbReference type="Proteomes" id="UP000562984"/>
    </source>
</evidence>
<evidence type="ECO:0000259" key="3">
    <source>
        <dbReference type="Pfam" id="PF10647"/>
    </source>
</evidence>
<dbReference type="InterPro" id="IPR019606">
    <property type="entry name" value="GerMN"/>
</dbReference>
<feature type="signal peptide" evidence="1">
    <location>
        <begin position="1"/>
        <end position="28"/>
    </location>
</feature>
<evidence type="ECO:0000259" key="4">
    <source>
        <dbReference type="Pfam" id="PF25976"/>
    </source>
</evidence>
<gene>
    <name evidence="5" type="ORF">HKD39_13340</name>
</gene>
<dbReference type="Pfam" id="PF10647">
    <property type="entry name" value="Gmad1"/>
    <property type="match status" value="1"/>
</dbReference>
<dbReference type="SUPFAM" id="SSF101908">
    <property type="entry name" value="Putative isomerase YbhE"/>
    <property type="match status" value="1"/>
</dbReference>
<evidence type="ECO:0008006" key="7">
    <source>
        <dbReference type="Google" id="ProtNLM"/>
    </source>
</evidence>
<evidence type="ECO:0000256" key="1">
    <source>
        <dbReference type="SAM" id="SignalP"/>
    </source>
</evidence>
<proteinExistence type="predicted"/>
<dbReference type="EMBL" id="JABEND010000007">
    <property type="protein sequence ID" value="NNG36676.1"/>
    <property type="molecule type" value="Genomic_DNA"/>
</dbReference>
<dbReference type="Proteomes" id="UP000562984">
    <property type="component" value="Unassembled WGS sequence"/>
</dbReference>
<protein>
    <recommendedName>
        <fullName evidence="7">Sporulation and spore germination protein</fullName>
    </recommendedName>
</protein>
<dbReference type="InterPro" id="IPR018910">
    <property type="entry name" value="LpqB_C"/>
</dbReference>
<feature type="domain" description="Lipoprotein LpqB C-terminal" evidence="3">
    <location>
        <begin position="342"/>
        <end position="571"/>
    </location>
</feature>
<evidence type="ECO:0000259" key="2">
    <source>
        <dbReference type="Pfam" id="PF10646"/>
    </source>
</evidence>